<feature type="domain" description="PilZ" evidence="1">
    <location>
        <begin position="30"/>
        <end position="97"/>
    </location>
</feature>
<dbReference type="PATRIC" id="fig|626887.3.peg.87"/>
<evidence type="ECO:0000313" key="2">
    <source>
        <dbReference type="EMBL" id="ENO17182.1"/>
    </source>
</evidence>
<dbReference type="EMBL" id="APLQ01000004">
    <property type="protein sequence ID" value="ENO17182.1"/>
    <property type="molecule type" value="Genomic_DNA"/>
</dbReference>
<dbReference type="InterPro" id="IPR009875">
    <property type="entry name" value="PilZ_domain"/>
</dbReference>
<dbReference type="Pfam" id="PF07238">
    <property type="entry name" value="PilZ"/>
    <property type="match status" value="1"/>
</dbReference>
<evidence type="ECO:0000313" key="3">
    <source>
        <dbReference type="Proteomes" id="UP000013165"/>
    </source>
</evidence>
<comment type="caution">
    <text evidence="2">The sequence shown here is derived from an EMBL/GenBank/DDBJ whole genome shotgun (WGS) entry which is preliminary data.</text>
</comment>
<dbReference type="AlphaFoldDB" id="N6X192"/>
<dbReference type="OrthoDB" id="6078175at2"/>
<evidence type="ECO:0000259" key="1">
    <source>
        <dbReference type="Pfam" id="PF07238"/>
    </source>
</evidence>
<organism evidence="2 3">
    <name type="scientific">Marinobacter nanhaiticus D15-8W</name>
    <dbReference type="NCBI Taxonomy" id="626887"/>
    <lineage>
        <taxon>Bacteria</taxon>
        <taxon>Pseudomonadati</taxon>
        <taxon>Pseudomonadota</taxon>
        <taxon>Gammaproteobacteria</taxon>
        <taxon>Pseudomonadales</taxon>
        <taxon>Marinobacteraceae</taxon>
        <taxon>Marinobacter</taxon>
    </lineage>
</organism>
<accession>N6X192</accession>
<dbReference type="RefSeq" id="WP_004578745.1">
    <property type="nucleotide sequence ID" value="NZ_AP028878.1"/>
</dbReference>
<sequence length="125" mass="14448">MTKDTGDRRIKNRYEAHCLQVRLRERGFFGREKNRLPVTCLDINRYGLAVLSPRPMDAGTRLLLDFSGKYISESHVAARIVDCHSYQAGYRLGIQFSYCRNRHSYSRAVDNALSRIEGFYNRLAG</sequence>
<gene>
    <name evidence="2" type="ORF">J057_00469</name>
</gene>
<dbReference type="eggNOG" id="ENOG50345AW">
    <property type="taxonomic scope" value="Bacteria"/>
</dbReference>
<dbReference type="Proteomes" id="UP000013165">
    <property type="component" value="Unassembled WGS sequence"/>
</dbReference>
<dbReference type="GO" id="GO:0035438">
    <property type="term" value="F:cyclic-di-GMP binding"/>
    <property type="evidence" value="ECO:0007669"/>
    <property type="project" value="InterPro"/>
</dbReference>
<keyword evidence="3" id="KW-1185">Reference proteome</keyword>
<proteinExistence type="predicted"/>
<dbReference type="HOGENOM" id="CLU_1989997_0_0_6"/>
<reference evidence="2 3" key="1">
    <citation type="journal article" date="2013" name="Genome Announc.">
        <title>Genome Sequence of the Polycyclic Aromatic Hydrocarbon-Degrading Bacterium Strain Marinobacter nanhaiticus D15-8WT.</title>
        <authorList>
            <person name="Cui Z."/>
            <person name="Gao W."/>
            <person name="Li Q."/>
            <person name="Xu G."/>
            <person name="Zheng L."/>
        </authorList>
    </citation>
    <scope>NUCLEOTIDE SEQUENCE [LARGE SCALE GENOMIC DNA]</scope>
    <source>
        <strain evidence="2 3">D15-8W</strain>
    </source>
</reference>
<name>N6X192_9GAMM</name>
<protein>
    <submittedName>
        <fullName evidence="2">PilZ domain-containing protein</fullName>
    </submittedName>
</protein>